<dbReference type="Proteomes" id="UP001207654">
    <property type="component" value="Unassembled WGS sequence"/>
</dbReference>
<reference evidence="2 3" key="1">
    <citation type="submission" date="2022-11" db="EMBL/GenBank/DDBJ databases">
        <title>Minimal conservation of predation-associated metabolite biosynthetic gene clusters underscores biosynthetic potential of Myxococcota including descriptions for ten novel species: Archangium lansinium sp. nov., Myxococcus landrumus sp. nov., Nannocystis bai.</title>
        <authorList>
            <person name="Ahearne A."/>
            <person name="Stevens C."/>
            <person name="Phillips K."/>
        </authorList>
    </citation>
    <scope>NUCLEOTIDE SEQUENCE [LARGE SCALE GENOMIC DNA]</scope>
    <source>
        <strain evidence="2 3">MIWBW</strain>
    </source>
</reference>
<evidence type="ECO:0000313" key="2">
    <source>
        <dbReference type="EMBL" id="MCY1082621.1"/>
    </source>
</evidence>
<gene>
    <name evidence="2" type="ORF">OV287_50050</name>
</gene>
<proteinExistence type="predicted"/>
<comment type="caution">
    <text evidence="2">The sequence shown here is derived from an EMBL/GenBank/DDBJ whole genome shotgun (WGS) entry which is preliminary data.</text>
</comment>
<organism evidence="2 3">
    <name type="scientific">Archangium lansingense</name>
    <dbReference type="NCBI Taxonomy" id="2995310"/>
    <lineage>
        <taxon>Bacteria</taxon>
        <taxon>Pseudomonadati</taxon>
        <taxon>Myxococcota</taxon>
        <taxon>Myxococcia</taxon>
        <taxon>Myxococcales</taxon>
        <taxon>Cystobacterineae</taxon>
        <taxon>Archangiaceae</taxon>
        <taxon>Archangium</taxon>
    </lineage>
</organism>
<evidence type="ECO:0000256" key="1">
    <source>
        <dbReference type="SAM" id="SignalP"/>
    </source>
</evidence>
<dbReference type="EMBL" id="JAPNKA010000001">
    <property type="protein sequence ID" value="MCY1082621.1"/>
    <property type="molecule type" value="Genomic_DNA"/>
</dbReference>
<keyword evidence="3" id="KW-1185">Reference proteome</keyword>
<feature type="chain" id="PRO_5045957473" evidence="1">
    <location>
        <begin position="21"/>
        <end position="286"/>
    </location>
</feature>
<dbReference type="NCBIfam" id="TIGR02268">
    <property type="entry name" value="Myxococcus xanthus paralogous family TIGR02268"/>
    <property type="match status" value="1"/>
</dbReference>
<name>A0ABT4ALP8_9BACT</name>
<sequence length="286" mass="30795">MARLLPWLPLALLLTGSAAAAQQPPLPPHERQERQVVVPNNANEPVPEVRVAAGIATLLVFDTPIDRSSVEVEGRAMRFRLVDPGERTLVLEPLVAPGDGERLAVRLRFKDGASPTYATFALISHPALVDSRMDVVRRQRTPEALEVALAQCEAAGPARLVLSGQLDREGVQATDFQGTIPPGNKSGLAAKKGTGYRATRWALLAIPVSNLPGQKPWAPGSARLFNAEGTPLGVRRISMERPQLQPGEAALVVVETDPPTSGKPPYRLELLDTEGGRLLPIHDVQF</sequence>
<keyword evidence="1" id="KW-0732">Signal</keyword>
<dbReference type="RefSeq" id="WP_267541180.1">
    <property type="nucleotide sequence ID" value="NZ_JAPNKA010000001.1"/>
</dbReference>
<feature type="signal peptide" evidence="1">
    <location>
        <begin position="1"/>
        <end position="20"/>
    </location>
</feature>
<dbReference type="Pfam" id="PF09544">
    <property type="entry name" value="DUF2381"/>
    <property type="match status" value="1"/>
</dbReference>
<dbReference type="InterPro" id="IPR011754">
    <property type="entry name" value="Mxa_paralog_2268"/>
</dbReference>
<accession>A0ABT4ALP8</accession>
<protein>
    <submittedName>
        <fullName evidence="2">DUF2381 family protein</fullName>
    </submittedName>
</protein>
<evidence type="ECO:0000313" key="3">
    <source>
        <dbReference type="Proteomes" id="UP001207654"/>
    </source>
</evidence>